<dbReference type="PANTHER" id="PTHR12272">
    <property type="entry name" value="DEADENYLATION COMPLEX SUBUNIT PAN3"/>
    <property type="match status" value="1"/>
</dbReference>
<evidence type="ECO:0000256" key="2">
    <source>
        <dbReference type="ARBA" id="ARBA00023054"/>
    </source>
</evidence>
<accession>A0ABQ7J8N1</accession>
<evidence type="ECO:0000313" key="5">
    <source>
        <dbReference type="EMBL" id="KAF8820358.1"/>
    </source>
</evidence>
<dbReference type="Proteomes" id="UP000823046">
    <property type="component" value="Unassembled WGS sequence"/>
</dbReference>
<keyword evidence="2" id="KW-0175">Coiled coil</keyword>
<dbReference type="InterPro" id="IPR011009">
    <property type="entry name" value="Kinase-like_dom_sf"/>
</dbReference>
<evidence type="ECO:0000259" key="4">
    <source>
        <dbReference type="PROSITE" id="PS50011"/>
    </source>
</evidence>
<proteinExistence type="predicted"/>
<evidence type="ECO:0000313" key="6">
    <source>
        <dbReference type="Proteomes" id="UP000823046"/>
    </source>
</evidence>
<feature type="region of interest" description="Disordered" evidence="3">
    <location>
        <begin position="23"/>
        <end position="47"/>
    </location>
</feature>
<dbReference type="SMART" id="SM00220">
    <property type="entry name" value="S_TKc"/>
    <property type="match status" value="1"/>
</dbReference>
<dbReference type="PROSITE" id="PS50011">
    <property type="entry name" value="PROTEIN_KINASE_DOM"/>
    <property type="match status" value="1"/>
</dbReference>
<keyword evidence="1" id="KW-0507">mRNA processing</keyword>
<dbReference type="InterPro" id="IPR030844">
    <property type="entry name" value="PAN3"/>
</dbReference>
<comment type="caution">
    <text evidence="5">The sequence shown here is derived from an EMBL/GenBank/DDBJ whole genome shotgun (WGS) entry which is preliminary data.</text>
</comment>
<feature type="domain" description="Protein kinase" evidence="4">
    <location>
        <begin position="215"/>
        <end position="510"/>
    </location>
</feature>
<dbReference type="SUPFAM" id="SSF56112">
    <property type="entry name" value="Protein kinase-like (PK-like)"/>
    <property type="match status" value="1"/>
</dbReference>
<sequence>MYQADDPLDPFSNRTQWVLSSPITERGAESNAASSKVDVEPPWDKNPYVPTQVEKLVPIETGGCVYYVPAASPVSDISTEQTIAPSVEEFVPYARSSIPTPSQNDYSSLLNASFALLSHASPSRPISEQAIPSPPDGRDRNPDEIFACESGIATGEPSHFLPDDKDFFRHLCGFSPLSSKPEVSFNLNANLRNEYAVQKMCTLATHTPSLSSFPEPQMPTILQGKYFGFRLLDSEDNPQTVTFCGFPTVAYKALSTEDNKAYLLRRVDGFNLSNFDLVKTSVDRWSHLDAHPCIVHLRQAFATQDFPDAPGDGGCLVYVYDYYPNVITLEQAHFRSPLPEPILWRYIIQIALALTHIHSAGLAARVIHPSKILVSYRYRIRLNCVGLLEATRHDVTASIAELQSQDFVAYAQLILSLACGSLEVFSDISKSYEQIFTASSYSSDLKNFVYLLLTNAAREERSMDIHSVLQFLLPRIYHSLENSWMVEDILESELKMEMENDRLFRKVLIL</sequence>
<dbReference type="EMBL" id="JADAQX010000407">
    <property type="protein sequence ID" value="KAF8820358.1"/>
    <property type="molecule type" value="Genomic_DNA"/>
</dbReference>
<protein>
    <submittedName>
        <fullName evidence="5">PAB-dependent poly(A)-specific ribonuclease subunit</fullName>
    </submittedName>
</protein>
<gene>
    <name evidence="5" type="ORF">IE077_003267</name>
</gene>
<name>A0ABQ7J8N1_9APIC</name>
<evidence type="ECO:0000256" key="3">
    <source>
        <dbReference type="SAM" id="MobiDB-lite"/>
    </source>
</evidence>
<evidence type="ECO:0000256" key="1">
    <source>
        <dbReference type="ARBA" id="ARBA00022664"/>
    </source>
</evidence>
<dbReference type="InterPro" id="IPR000719">
    <property type="entry name" value="Prot_kinase_dom"/>
</dbReference>
<dbReference type="PANTHER" id="PTHR12272:SF11">
    <property type="entry name" value="PAN2-PAN3 DEADENYLATION COMPLEX SUBUNIT PAN3"/>
    <property type="match status" value="1"/>
</dbReference>
<reference evidence="5 6" key="1">
    <citation type="journal article" date="2020" name="bioRxiv">
        <title>Metabolic contributions of an alphaproteobacterial endosymbiont in the apicomplexan Cardiosporidium cionae.</title>
        <authorList>
            <person name="Hunter E.S."/>
            <person name="Paight C.J."/>
            <person name="Lane C.E."/>
        </authorList>
    </citation>
    <scope>NUCLEOTIDE SEQUENCE [LARGE SCALE GENOMIC DNA]</scope>
    <source>
        <strain evidence="5">ESH_2018</strain>
    </source>
</reference>
<dbReference type="Gene3D" id="1.10.510.10">
    <property type="entry name" value="Transferase(Phosphotransferase) domain 1"/>
    <property type="match status" value="1"/>
</dbReference>
<dbReference type="Gene3D" id="1.20.5.5160">
    <property type="match status" value="1"/>
</dbReference>
<keyword evidence="6" id="KW-1185">Reference proteome</keyword>
<organism evidence="5 6">
    <name type="scientific">Cardiosporidium cionae</name>
    <dbReference type="NCBI Taxonomy" id="476202"/>
    <lineage>
        <taxon>Eukaryota</taxon>
        <taxon>Sar</taxon>
        <taxon>Alveolata</taxon>
        <taxon>Apicomplexa</taxon>
        <taxon>Aconoidasida</taxon>
        <taxon>Nephromycida</taxon>
        <taxon>Cardiosporidium</taxon>
    </lineage>
</organism>